<gene>
    <name evidence="2" type="ORF">RJ641_035039</name>
</gene>
<evidence type="ECO:0000313" key="3">
    <source>
        <dbReference type="Proteomes" id="UP001370490"/>
    </source>
</evidence>
<keyword evidence="3" id="KW-1185">Reference proteome</keyword>
<dbReference type="AlphaFoldDB" id="A0AAN8VJM7"/>
<sequence length="292" mass="33354">MDLPKVPETRHIEGLHGEILRILMALVFSLLVFFCFSFIVGFVAISAANFPITTSISVPSQCRIVSSSVDLRSSKVCELGLLNYNAKHVLNPFEKKFRCRYDYYWASVFEVEYIDHSSGETVIALAEAPKEALPLNCRPSFGAAWSTRNKFKVNETYECWYSYGVSKVSIYKDNIFNCKANDPSAIEMFKRYSVLSTRVLPSWFFGRRARYWRWETIAGVVTGFSTSLVSISLVKIFQLLKPHLSQIFAVRTLPLAAFTACFKRGCFLVVYFSFVGWLAIHHVKRHGLPEIF</sequence>
<keyword evidence="1" id="KW-0472">Membrane</keyword>
<dbReference type="PANTHER" id="PTHR36779:SF1">
    <property type="entry name" value="OS04G0600400 PROTEIN"/>
    <property type="match status" value="1"/>
</dbReference>
<organism evidence="2 3">
    <name type="scientific">Dillenia turbinata</name>
    <dbReference type="NCBI Taxonomy" id="194707"/>
    <lineage>
        <taxon>Eukaryota</taxon>
        <taxon>Viridiplantae</taxon>
        <taxon>Streptophyta</taxon>
        <taxon>Embryophyta</taxon>
        <taxon>Tracheophyta</taxon>
        <taxon>Spermatophyta</taxon>
        <taxon>Magnoliopsida</taxon>
        <taxon>eudicotyledons</taxon>
        <taxon>Gunneridae</taxon>
        <taxon>Pentapetalae</taxon>
        <taxon>Dilleniales</taxon>
        <taxon>Dilleniaceae</taxon>
        <taxon>Dillenia</taxon>
    </lineage>
</organism>
<evidence type="ECO:0000313" key="2">
    <source>
        <dbReference type="EMBL" id="KAK6934884.1"/>
    </source>
</evidence>
<keyword evidence="1" id="KW-0812">Transmembrane</keyword>
<name>A0AAN8VJM7_9MAGN</name>
<reference evidence="2 3" key="1">
    <citation type="submission" date="2023-12" db="EMBL/GenBank/DDBJ databases">
        <title>A high-quality genome assembly for Dillenia turbinata (Dilleniales).</title>
        <authorList>
            <person name="Chanderbali A."/>
        </authorList>
    </citation>
    <scope>NUCLEOTIDE SEQUENCE [LARGE SCALE GENOMIC DNA]</scope>
    <source>
        <strain evidence="2">LSX21</strain>
        <tissue evidence="2">Leaf</tissue>
    </source>
</reference>
<comment type="caution">
    <text evidence="2">The sequence shown here is derived from an EMBL/GenBank/DDBJ whole genome shotgun (WGS) entry which is preliminary data.</text>
</comment>
<proteinExistence type="predicted"/>
<evidence type="ECO:0000256" key="1">
    <source>
        <dbReference type="SAM" id="Phobius"/>
    </source>
</evidence>
<feature type="transmembrane region" description="Helical" evidence="1">
    <location>
        <begin position="257"/>
        <end position="280"/>
    </location>
</feature>
<feature type="transmembrane region" description="Helical" evidence="1">
    <location>
        <begin position="20"/>
        <end position="45"/>
    </location>
</feature>
<feature type="transmembrane region" description="Helical" evidence="1">
    <location>
        <begin position="217"/>
        <end position="237"/>
    </location>
</feature>
<protein>
    <submittedName>
        <fullName evidence="2">Uncharacterized protein</fullName>
    </submittedName>
</protein>
<dbReference type="EMBL" id="JBAMMX010000008">
    <property type="protein sequence ID" value="KAK6934884.1"/>
    <property type="molecule type" value="Genomic_DNA"/>
</dbReference>
<dbReference type="PANTHER" id="PTHR36779">
    <property type="entry name" value="OSJNBA0083N12.13 PROTEIN"/>
    <property type="match status" value="1"/>
</dbReference>
<keyword evidence="1" id="KW-1133">Transmembrane helix</keyword>
<accession>A0AAN8VJM7</accession>
<dbReference type="Proteomes" id="UP001370490">
    <property type="component" value="Unassembled WGS sequence"/>
</dbReference>